<dbReference type="PROSITE" id="PS01081">
    <property type="entry name" value="HTH_TETR_1"/>
    <property type="match status" value="1"/>
</dbReference>
<dbReference type="InterPro" id="IPR023772">
    <property type="entry name" value="DNA-bd_HTH_TetR-type_CS"/>
</dbReference>
<dbReference type="PANTHER" id="PTHR30055">
    <property type="entry name" value="HTH-TYPE TRANSCRIPTIONAL REGULATOR RUTR"/>
    <property type="match status" value="1"/>
</dbReference>
<organism evidence="4 5">
    <name type="scientific">Actinomadura vinacea</name>
    <dbReference type="NCBI Taxonomy" id="115336"/>
    <lineage>
        <taxon>Bacteria</taxon>
        <taxon>Bacillati</taxon>
        <taxon>Actinomycetota</taxon>
        <taxon>Actinomycetes</taxon>
        <taxon>Streptosporangiales</taxon>
        <taxon>Thermomonosporaceae</taxon>
        <taxon>Actinomadura</taxon>
    </lineage>
</organism>
<comment type="caution">
    <text evidence="4">The sequence shown here is derived from an EMBL/GenBank/DDBJ whole genome shotgun (WGS) entry which is preliminary data.</text>
</comment>
<dbReference type="Gene3D" id="1.10.10.60">
    <property type="entry name" value="Homeodomain-like"/>
    <property type="match status" value="1"/>
</dbReference>
<dbReference type="InterPro" id="IPR001647">
    <property type="entry name" value="HTH_TetR"/>
</dbReference>
<dbReference type="EMBL" id="BAAARW010000032">
    <property type="protein sequence ID" value="GAA2447308.1"/>
    <property type="molecule type" value="Genomic_DNA"/>
</dbReference>
<keyword evidence="5" id="KW-1185">Reference proteome</keyword>
<gene>
    <name evidence="4" type="ORF">GCM10010191_75680</name>
</gene>
<keyword evidence="1 2" id="KW-0238">DNA-binding</keyword>
<dbReference type="SUPFAM" id="SSF46689">
    <property type="entry name" value="Homeodomain-like"/>
    <property type="match status" value="1"/>
</dbReference>
<sequence length="226" mass="25544">MKSKPLSAILLDMNDRRPAARRTGRPGKRQAITEAARGVFGRDGYTRASVDTIAVEANVSKRTIYNHFADKEELFLTVAVEGADAVTEAIWVLMERHLWNVTDLERDLIAFNLDRARTITEFPDHFALVRTIHQEVTRLPEKVLERWLAHGPPSAHRRLAPYLQKIADRGLLALDDAEKAANVLNMLTINDILTRSFHGAIPLPDDETNEIITDGVRAFLRLYAKE</sequence>
<reference evidence="4 5" key="1">
    <citation type="journal article" date="2019" name="Int. J. Syst. Evol. Microbiol.">
        <title>The Global Catalogue of Microorganisms (GCM) 10K type strain sequencing project: providing services to taxonomists for standard genome sequencing and annotation.</title>
        <authorList>
            <consortium name="The Broad Institute Genomics Platform"/>
            <consortium name="The Broad Institute Genome Sequencing Center for Infectious Disease"/>
            <person name="Wu L."/>
            <person name="Ma J."/>
        </authorList>
    </citation>
    <scope>NUCLEOTIDE SEQUENCE [LARGE SCALE GENOMIC DNA]</scope>
    <source>
        <strain evidence="4 5">JCM 3325</strain>
    </source>
</reference>
<proteinExistence type="predicted"/>
<protein>
    <submittedName>
        <fullName evidence="4">TetR/AcrR family transcriptional regulator</fullName>
    </submittedName>
</protein>
<dbReference type="PANTHER" id="PTHR30055:SF146">
    <property type="entry name" value="HTH-TYPE TRANSCRIPTIONAL DUAL REGULATOR CECR"/>
    <property type="match status" value="1"/>
</dbReference>
<feature type="domain" description="HTH tetR-type" evidence="3">
    <location>
        <begin position="26"/>
        <end position="86"/>
    </location>
</feature>
<dbReference type="InterPro" id="IPR009057">
    <property type="entry name" value="Homeodomain-like_sf"/>
</dbReference>
<feature type="DNA-binding region" description="H-T-H motif" evidence="2">
    <location>
        <begin position="49"/>
        <end position="68"/>
    </location>
</feature>
<dbReference type="Pfam" id="PF14246">
    <property type="entry name" value="TetR_C_7"/>
    <property type="match status" value="1"/>
</dbReference>
<evidence type="ECO:0000256" key="2">
    <source>
        <dbReference type="PROSITE-ProRule" id="PRU00335"/>
    </source>
</evidence>
<evidence type="ECO:0000259" key="3">
    <source>
        <dbReference type="PROSITE" id="PS50977"/>
    </source>
</evidence>
<dbReference type="Pfam" id="PF00440">
    <property type="entry name" value="TetR_N"/>
    <property type="match status" value="1"/>
</dbReference>
<evidence type="ECO:0000313" key="4">
    <source>
        <dbReference type="EMBL" id="GAA2447308.1"/>
    </source>
</evidence>
<evidence type="ECO:0000313" key="5">
    <source>
        <dbReference type="Proteomes" id="UP001501231"/>
    </source>
</evidence>
<dbReference type="Gene3D" id="1.10.357.10">
    <property type="entry name" value="Tetracycline Repressor, domain 2"/>
    <property type="match status" value="1"/>
</dbReference>
<evidence type="ECO:0000256" key="1">
    <source>
        <dbReference type="ARBA" id="ARBA00023125"/>
    </source>
</evidence>
<name>A0ABN3K3F7_9ACTN</name>
<dbReference type="PRINTS" id="PR00455">
    <property type="entry name" value="HTHTETR"/>
</dbReference>
<dbReference type="Proteomes" id="UP001501231">
    <property type="component" value="Unassembled WGS sequence"/>
</dbReference>
<dbReference type="PROSITE" id="PS50977">
    <property type="entry name" value="HTH_TETR_2"/>
    <property type="match status" value="1"/>
</dbReference>
<accession>A0ABN3K3F7</accession>
<dbReference type="InterPro" id="IPR039536">
    <property type="entry name" value="TetR_C_Proteobacteria"/>
</dbReference>
<dbReference type="InterPro" id="IPR050109">
    <property type="entry name" value="HTH-type_TetR-like_transc_reg"/>
</dbReference>